<feature type="region of interest" description="Disordered" evidence="1">
    <location>
        <begin position="25"/>
        <end position="59"/>
    </location>
</feature>
<dbReference type="Proteomes" id="UP000670947">
    <property type="component" value="Unassembled WGS sequence"/>
</dbReference>
<accession>A0ABS3W8V1</accession>
<dbReference type="EMBL" id="JAGGDJ010000005">
    <property type="protein sequence ID" value="MBO7744723.1"/>
    <property type="molecule type" value="Genomic_DNA"/>
</dbReference>
<organism evidence="3 4">
    <name type="scientific">Paenibacillus artemisiicola</name>
    <dbReference type="NCBI Taxonomy" id="1172618"/>
    <lineage>
        <taxon>Bacteria</taxon>
        <taxon>Bacillati</taxon>
        <taxon>Bacillota</taxon>
        <taxon>Bacilli</taxon>
        <taxon>Bacillales</taxon>
        <taxon>Paenibacillaceae</taxon>
        <taxon>Paenibacillus</taxon>
    </lineage>
</organism>
<sequence>MRKGIALLMTVALSAALAGCGGSDGGTNEPAGTASDANKGTASETNKGTGNAPAPVDPSSFKEMHLEVLSQLPTNPRKPVEDRLTPIWREKTKVIPDFVEIPANTDYKSWLQMQILANTVPQVIANQNGIADDPANMEMLKKAGMAREITLDELKAYMPLTAERLADLGVTMEQWYKASVDPTDGKLWAIPSLPSPLLKDEYRNSPYGEARLGNGGYGVWFRDDILKKIYPDAMSADDLKKLAVANKGKLSLEQIMDIPIRNLDDLHDYLTKVKDLNLAENGHPITPGHLQLENSRGALYWSLFSATGLSLSQSYPLVINESKNLFADYELTPEWKNYISFMNKSFNEGLFGKEFYIQKNEQRDAKIINGEYAVVNMWAPIAANQDKVKKAGGTYNWRYYPIFANELDPSYQDAANQYFPLTTKWNSKVINPKKVTEDQIPQILHWIDWNDSLEAASLREWGTPDMYTGDGMDRRFKPEYKKVEEYKLLGKQDETGDGWYYGIQGQDGTMTNPEVYGLAMAGEMGYVYSPSVVYPFSESNYDQYTLVNQAWQQHNLKRMSLYAELPVDDATQQAKADYDQVSNDVNNNQIAPHNDELDNLIVKAITGPVGKFDANYKAYTDVLSGSDIADGLSKQKDAWMKYYNLRQNFLKKLN</sequence>
<evidence type="ECO:0000256" key="2">
    <source>
        <dbReference type="SAM" id="SignalP"/>
    </source>
</evidence>
<keyword evidence="2" id="KW-0732">Signal</keyword>
<gene>
    <name evidence="3" type="ORF">I8J29_10980</name>
</gene>
<feature type="chain" id="PRO_5047093870" description="Aldouronate transport system substrate-binding protein" evidence="2">
    <location>
        <begin position="19"/>
        <end position="654"/>
    </location>
</feature>
<protein>
    <recommendedName>
        <fullName evidence="5">Aldouronate transport system substrate-binding protein</fullName>
    </recommendedName>
</protein>
<proteinExistence type="predicted"/>
<dbReference type="PROSITE" id="PS51257">
    <property type="entry name" value="PROKAR_LIPOPROTEIN"/>
    <property type="match status" value="1"/>
</dbReference>
<feature type="signal peptide" evidence="2">
    <location>
        <begin position="1"/>
        <end position="18"/>
    </location>
</feature>
<dbReference type="Gene3D" id="3.40.190.10">
    <property type="entry name" value="Periplasmic binding protein-like II"/>
    <property type="match status" value="2"/>
</dbReference>
<reference evidence="3 4" key="1">
    <citation type="submission" date="2021-03" db="EMBL/GenBank/DDBJ databases">
        <title>Paenibacillus artemisicola MWE-103 whole genome sequence.</title>
        <authorList>
            <person name="Ham Y.J."/>
        </authorList>
    </citation>
    <scope>NUCLEOTIDE SEQUENCE [LARGE SCALE GENOMIC DNA]</scope>
    <source>
        <strain evidence="3 4">MWE-103</strain>
    </source>
</reference>
<keyword evidence="4" id="KW-1185">Reference proteome</keyword>
<dbReference type="RefSeq" id="WP_208847654.1">
    <property type="nucleotide sequence ID" value="NZ_JAGGDJ010000005.1"/>
</dbReference>
<name>A0ABS3W8V1_9BACL</name>
<comment type="caution">
    <text evidence="3">The sequence shown here is derived from an EMBL/GenBank/DDBJ whole genome shotgun (WGS) entry which is preliminary data.</text>
</comment>
<dbReference type="SUPFAM" id="SSF53850">
    <property type="entry name" value="Periplasmic binding protein-like II"/>
    <property type="match status" value="1"/>
</dbReference>
<evidence type="ECO:0000313" key="4">
    <source>
        <dbReference type="Proteomes" id="UP000670947"/>
    </source>
</evidence>
<evidence type="ECO:0000313" key="3">
    <source>
        <dbReference type="EMBL" id="MBO7744723.1"/>
    </source>
</evidence>
<evidence type="ECO:0000256" key="1">
    <source>
        <dbReference type="SAM" id="MobiDB-lite"/>
    </source>
</evidence>
<feature type="compositionally biased region" description="Polar residues" evidence="1">
    <location>
        <begin position="35"/>
        <end position="49"/>
    </location>
</feature>
<evidence type="ECO:0008006" key="5">
    <source>
        <dbReference type="Google" id="ProtNLM"/>
    </source>
</evidence>